<dbReference type="GO" id="GO:0071164">
    <property type="term" value="F:RNA cap trimethylguanosine synthase activity"/>
    <property type="evidence" value="ECO:0007669"/>
    <property type="project" value="TreeGrafter"/>
</dbReference>
<keyword evidence="6" id="KW-0597">Phosphoprotein</keyword>
<feature type="compositionally biased region" description="Acidic residues" evidence="23">
    <location>
        <begin position="49"/>
        <end position="83"/>
    </location>
</feature>
<evidence type="ECO:0000256" key="21">
    <source>
        <dbReference type="ARBA" id="ARBA00079339"/>
    </source>
</evidence>
<evidence type="ECO:0000256" key="19">
    <source>
        <dbReference type="ARBA" id="ARBA00057179"/>
    </source>
</evidence>
<dbReference type="CDD" id="cd02440">
    <property type="entry name" value="AdoMet_MTases"/>
    <property type="match status" value="1"/>
</dbReference>
<evidence type="ECO:0000256" key="2">
    <source>
        <dbReference type="ARBA" id="ARBA00004496"/>
    </source>
</evidence>
<feature type="compositionally biased region" description="Basic and acidic residues" evidence="23">
    <location>
        <begin position="236"/>
        <end position="247"/>
    </location>
</feature>
<sequence>MCYNWSHIADLEVYLQNNDRDVVTCHCTRASISDRYLCRLGNQDQWENASDEDSDSIADLTENNEDKEDESVDDNEAVNEQDTEDNRECIDEEAALMSALGLPTSFGSKTSTTEKPKPKKSSGKKRKKQSKRKKSSQKSVHDSSLVETGDMSNNRDLQFDPAWQSYWEQYGEYLVWEGWVNKYPEQIDSGMYLGIPCIAEVEVETQVAVREQDEVESKSEVNKPETVLPTCSGNKSPKDVGLESKEDENNAASKICDEKEKLCGGSPSHVFPQVCNRFQESYNAAIENVMKERTEKEVVSDNGDQSSSVTENIANQQTETVNLMHSYSYSGPPQQYEREQDHQVDEENSNGVCGDDGNGVPMGEYTSQENYDIAWQELWNEHYTELYWYYYNQFLNEFNKLKVPRETVQQTESQGDKETPQEVSSDHVCGDTVDDAGEAVDIREDEVEDGSGEGRKRKAGNQTTQQTGQQCTSGTSGGSSGQSTSQCGGGALSGGTGGGDNDPPDDRPKDIPNSHSQDDVPLEEDGREGLKFMGFALTEDNEDTPERPVKTSRMTVGKIKYLDKKALRNSKKMDKGKEPSHFWYDDKGEKLTFTKSKALNKVKRFLEKADDEDKELDQKMEGDPGVCNESMLDINDSDSSSSSDDTSNLQQKPGPHSQKDPEQSEIVDSKLNKNIHSEKEVSVETQCMENETIQITSHKKKKKRNKKKVKMPPEVANSEDLRKYWAQRYRLFSRFDEGIKLDREGWFSVTPEKIAEHIAERCRCDVIVDAFCGVGGNAIQFAFTCERVIAIDIDPDRVAIAKHNARVYGVEDRIEFIIGDYFHVAPKLRADVVFLSPPWGGPEYLGAEVFDLETMIELKSSAIFDVARKITDNIAFFVPRNANVEQLTYLAGPGGNVEIEQNLLNNKLKTITAYYGELVLEGEHIEEAAQNVDNITEIEQINQSN</sequence>
<evidence type="ECO:0000256" key="15">
    <source>
        <dbReference type="ARBA" id="ARBA00048740"/>
    </source>
</evidence>
<accession>A0A8W8LLI7</accession>
<proteinExistence type="inferred from homology"/>
<keyword evidence="5" id="KW-0963">Cytoplasm</keyword>
<keyword evidence="25" id="KW-1185">Reference proteome</keyword>
<feature type="region of interest" description="Disordered" evidence="23">
    <location>
        <begin position="694"/>
        <end position="713"/>
    </location>
</feature>
<comment type="catalytic activity">
    <reaction evidence="14">
        <text>a 5'-end (N(2),N(7)-dimethyl 5'-triphosphoguanosine)-ribonucleoside in snoRNA + S-adenosyl-L-methionine = a 5'-end (N(2),N(2),N(7)-trimethyl 5'-triphosphoguanosine)-ribonucleoside in snoRNA + S-adenosyl-L-homocysteine + H(+)</text>
        <dbReference type="Rhea" id="RHEA:78507"/>
        <dbReference type="Rhea" id="RHEA-COMP:19088"/>
        <dbReference type="Rhea" id="RHEA-COMP:19090"/>
        <dbReference type="ChEBI" id="CHEBI:15378"/>
        <dbReference type="ChEBI" id="CHEBI:57856"/>
        <dbReference type="ChEBI" id="CHEBI:59789"/>
        <dbReference type="ChEBI" id="CHEBI:167623"/>
        <dbReference type="ChEBI" id="CHEBI:172880"/>
    </reaction>
    <physiologicalReaction direction="left-to-right" evidence="14">
        <dbReference type="Rhea" id="RHEA:78508"/>
    </physiologicalReaction>
</comment>
<feature type="compositionally biased region" description="Acidic residues" evidence="23">
    <location>
        <begin position="432"/>
        <end position="451"/>
    </location>
</feature>
<dbReference type="Proteomes" id="UP000005408">
    <property type="component" value="Unassembled WGS sequence"/>
</dbReference>
<feature type="region of interest" description="Disordered" evidence="23">
    <location>
        <begin position="101"/>
        <end position="155"/>
    </location>
</feature>
<feature type="region of interest" description="Disordered" evidence="23">
    <location>
        <begin position="326"/>
        <end position="365"/>
    </location>
</feature>
<evidence type="ECO:0000256" key="13">
    <source>
        <dbReference type="ARBA" id="ARBA00025783"/>
    </source>
</evidence>
<evidence type="ECO:0000256" key="16">
    <source>
        <dbReference type="ARBA" id="ARBA00048763"/>
    </source>
</evidence>
<dbReference type="GO" id="GO:0005737">
    <property type="term" value="C:cytoplasm"/>
    <property type="evidence" value="ECO:0007669"/>
    <property type="project" value="UniProtKB-SubCell"/>
</dbReference>
<keyword evidence="11" id="KW-0804">Transcription</keyword>
<comment type="catalytic activity">
    <reaction evidence="16">
        <text>a 5'-end (N(2),N(7)-dimethyl 5'-triphosphoguanosine)-ribonucleoside in snRNA + S-adenosyl-L-methionine = a 5'-end (N(2),N(2),N(7)-trimethyl 5'-triphosphoguanosine)-ribonucleoside in snRNA + S-adenosyl-L-homocysteine + H(+)</text>
        <dbReference type="Rhea" id="RHEA:78479"/>
        <dbReference type="Rhea" id="RHEA-COMP:19087"/>
        <dbReference type="Rhea" id="RHEA-COMP:19089"/>
        <dbReference type="ChEBI" id="CHEBI:15378"/>
        <dbReference type="ChEBI" id="CHEBI:57856"/>
        <dbReference type="ChEBI" id="CHEBI:59789"/>
        <dbReference type="ChEBI" id="CHEBI:167623"/>
        <dbReference type="ChEBI" id="CHEBI:172880"/>
    </reaction>
    <physiologicalReaction direction="left-to-right" evidence="16">
        <dbReference type="Rhea" id="RHEA:78480"/>
    </physiologicalReaction>
</comment>
<dbReference type="SUPFAM" id="SSF53335">
    <property type="entry name" value="S-adenosyl-L-methionine-dependent methyltransferases"/>
    <property type="match status" value="1"/>
</dbReference>
<dbReference type="AlphaFoldDB" id="A0A8W8LLI7"/>
<feature type="region of interest" description="Disordered" evidence="23">
    <location>
        <begin position="406"/>
        <end position="531"/>
    </location>
</feature>
<evidence type="ECO:0000256" key="17">
    <source>
        <dbReference type="ARBA" id="ARBA00049075"/>
    </source>
</evidence>
<dbReference type="GO" id="GO:0005730">
    <property type="term" value="C:nucleolus"/>
    <property type="evidence" value="ECO:0007669"/>
    <property type="project" value="UniProtKB-SubCell"/>
</dbReference>
<evidence type="ECO:0000256" key="11">
    <source>
        <dbReference type="ARBA" id="ARBA00023163"/>
    </source>
</evidence>
<feature type="region of interest" description="Disordered" evidence="23">
    <location>
        <begin position="46"/>
        <end position="86"/>
    </location>
</feature>
<comment type="function">
    <text evidence="19">Catalyzes the 2 serial methylation steps for the conversion of the 7-monomethylguanosine (m(7)G) caps of snRNAs and snoRNAs to a 2,2,7-trimethylguanosine (m(2,2,7)G) cap structure. The enzyme is specific for guanine, and N7 methylation must precede N2 methylation. Hypermethylation of the m7G cap of U snRNAs leads to their concentration in nuclear foci, their colocalization with coilin and the formation of canonical Cajal bodies (CBs). Plays a role in transcriptional regulation.</text>
</comment>
<keyword evidence="10" id="KW-0805">Transcription regulation</keyword>
<evidence type="ECO:0000256" key="3">
    <source>
        <dbReference type="ARBA" id="ARBA00004604"/>
    </source>
</evidence>
<feature type="compositionally biased region" description="Low complexity" evidence="23">
    <location>
        <begin position="637"/>
        <end position="647"/>
    </location>
</feature>
<feature type="compositionally biased region" description="Basic and acidic residues" evidence="23">
    <location>
        <begin position="657"/>
        <end position="666"/>
    </location>
</feature>
<evidence type="ECO:0000256" key="22">
    <source>
        <dbReference type="ARBA" id="ARBA00081504"/>
    </source>
</evidence>
<comment type="catalytic activity">
    <reaction evidence="17">
        <text>a 5'-end (N(7)-methyl 5'-triphosphoguanosine)-ribonucleoside in snRNA + S-adenosyl-L-methionine = a 5'-end (N(2),N(7)-dimethyl 5'-triphosphoguanosine)-ribonucleoside in snRNA + S-adenosyl-L-homocysteine + H(+)</text>
        <dbReference type="Rhea" id="RHEA:78471"/>
        <dbReference type="Rhea" id="RHEA-COMP:19085"/>
        <dbReference type="Rhea" id="RHEA-COMP:19087"/>
        <dbReference type="ChEBI" id="CHEBI:15378"/>
        <dbReference type="ChEBI" id="CHEBI:57856"/>
        <dbReference type="ChEBI" id="CHEBI:59789"/>
        <dbReference type="ChEBI" id="CHEBI:156461"/>
        <dbReference type="ChEBI" id="CHEBI:172880"/>
    </reaction>
    <physiologicalReaction direction="left-to-right" evidence="17">
        <dbReference type="Rhea" id="RHEA:78472"/>
    </physiologicalReaction>
</comment>
<dbReference type="PANTHER" id="PTHR14741">
    <property type="entry name" value="S-ADENOSYLMETHIONINE-DEPENDENT METHYLTRANSFERASE RELATED"/>
    <property type="match status" value="1"/>
</dbReference>
<evidence type="ECO:0000256" key="4">
    <source>
        <dbReference type="ARBA" id="ARBA00018517"/>
    </source>
</evidence>
<evidence type="ECO:0000256" key="20">
    <source>
        <dbReference type="ARBA" id="ARBA00064494"/>
    </source>
</evidence>
<feature type="compositionally biased region" description="Basic and acidic residues" evidence="23">
    <location>
        <begin position="336"/>
        <end position="345"/>
    </location>
</feature>
<dbReference type="InterPro" id="IPR029063">
    <property type="entry name" value="SAM-dependent_MTases_sf"/>
</dbReference>
<dbReference type="FunFam" id="3.40.50.150:FF:000066">
    <property type="entry name" value="Trimethylguanosine synthase 1"/>
    <property type="match status" value="1"/>
</dbReference>
<keyword evidence="8" id="KW-0808">Transferase</keyword>
<comment type="catalytic activity">
    <reaction evidence="15">
        <text>a 5'-end (N(7)-methyl 5'-triphosphoguanosine)-ribonucleoside in snoRNA + S-adenosyl-L-methionine = a 5'-end (N(2),N(7)-dimethyl 5'-triphosphoguanosine)-ribonucleoside in snoRNA + S-adenosyl-L-homocysteine + H(+)</text>
        <dbReference type="Rhea" id="RHEA:78475"/>
        <dbReference type="Rhea" id="RHEA-COMP:19086"/>
        <dbReference type="Rhea" id="RHEA-COMP:19088"/>
        <dbReference type="ChEBI" id="CHEBI:15378"/>
        <dbReference type="ChEBI" id="CHEBI:57856"/>
        <dbReference type="ChEBI" id="CHEBI:59789"/>
        <dbReference type="ChEBI" id="CHEBI:156461"/>
        <dbReference type="ChEBI" id="CHEBI:172880"/>
    </reaction>
    <physiologicalReaction direction="left-to-right" evidence="15">
        <dbReference type="Rhea" id="RHEA:78476"/>
    </physiologicalReaction>
</comment>
<protein>
    <recommendedName>
        <fullName evidence="4">Trimethylguanosine synthase</fullName>
    </recommendedName>
    <alternativeName>
        <fullName evidence="18">Cap-specific guanine-N(2) methyltransferase</fullName>
    </alternativeName>
    <alternativeName>
        <fullName evidence="21">Nuclear receptor coactivator 6-interacting protein</fullName>
    </alternativeName>
    <alternativeName>
        <fullName evidence="22">PRIP-interacting protein with methyltransferase motif</fullName>
    </alternativeName>
</protein>
<keyword evidence="12" id="KW-0539">Nucleus</keyword>
<feature type="compositionally biased region" description="Basic residues" evidence="23">
    <location>
        <begin position="117"/>
        <end position="136"/>
    </location>
</feature>
<comment type="subunit">
    <text evidence="20">May form homooligomers. Interacts with CREBBP/CBP, EED/WAIT1, EP300/P300, NCOA6/PRIP, PPARBP/PBP and SMN.</text>
</comment>
<keyword evidence="7" id="KW-0489">Methyltransferase</keyword>
<feature type="region of interest" description="Disordered" evidence="23">
    <location>
        <begin position="608"/>
        <end position="666"/>
    </location>
</feature>
<evidence type="ECO:0000256" key="14">
    <source>
        <dbReference type="ARBA" id="ARBA00047418"/>
    </source>
</evidence>
<feature type="region of interest" description="Disordered" evidence="23">
    <location>
        <begin position="536"/>
        <end position="555"/>
    </location>
</feature>
<evidence type="ECO:0000256" key="12">
    <source>
        <dbReference type="ARBA" id="ARBA00023242"/>
    </source>
</evidence>
<evidence type="ECO:0000256" key="6">
    <source>
        <dbReference type="ARBA" id="ARBA00022553"/>
    </source>
</evidence>
<evidence type="ECO:0000256" key="5">
    <source>
        <dbReference type="ARBA" id="ARBA00022490"/>
    </source>
</evidence>
<dbReference type="Pfam" id="PF09445">
    <property type="entry name" value="Methyltransf_15"/>
    <property type="match status" value="1"/>
</dbReference>
<dbReference type="GO" id="GO:0015030">
    <property type="term" value="C:Cajal body"/>
    <property type="evidence" value="ECO:0007669"/>
    <property type="project" value="UniProtKB-SubCell"/>
</dbReference>
<comment type="similarity">
    <text evidence="13">Belongs to the methyltransferase superfamily. Trimethylguanosine synthase family.</text>
</comment>
<feature type="compositionally biased region" description="Basic and acidic residues" evidence="23">
    <location>
        <begin position="504"/>
        <end position="518"/>
    </location>
</feature>
<dbReference type="EnsemblMetazoa" id="G2864.2">
    <property type="protein sequence ID" value="G2864.2:cds"/>
    <property type="gene ID" value="G2864"/>
</dbReference>
<evidence type="ECO:0000313" key="24">
    <source>
        <dbReference type="EnsemblMetazoa" id="G2864.2:cds"/>
    </source>
</evidence>
<dbReference type="OMA" id="AVECHCT"/>
<comment type="subcellular location">
    <subcellularLocation>
        <location evidence="2">Cytoplasm</location>
    </subcellularLocation>
    <subcellularLocation>
        <location evidence="1">Nucleus</location>
        <location evidence="1">Cajal body</location>
    </subcellularLocation>
    <subcellularLocation>
        <location evidence="3">Nucleus</location>
        <location evidence="3">Nucleolus</location>
    </subcellularLocation>
</comment>
<evidence type="ECO:0000256" key="10">
    <source>
        <dbReference type="ARBA" id="ARBA00023015"/>
    </source>
</evidence>
<dbReference type="InterPro" id="IPR019012">
    <property type="entry name" value="RNA_cap_Gua-N2-MeTrfase"/>
</dbReference>
<name>A0A8W8LLI7_MAGGI</name>
<organism evidence="24 25">
    <name type="scientific">Magallana gigas</name>
    <name type="common">Pacific oyster</name>
    <name type="synonym">Crassostrea gigas</name>
    <dbReference type="NCBI Taxonomy" id="29159"/>
    <lineage>
        <taxon>Eukaryota</taxon>
        <taxon>Metazoa</taxon>
        <taxon>Spiralia</taxon>
        <taxon>Lophotrochozoa</taxon>
        <taxon>Mollusca</taxon>
        <taxon>Bivalvia</taxon>
        <taxon>Autobranchia</taxon>
        <taxon>Pteriomorphia</taxon>
        <taxon>Ostreida</taxon>
        <taxon>Ostreoidea</taxon>
        <taxon>Ostreidae</taxon>
        <taxon>Magallana</taxon>
    </lineage>
</organism>
<evidence type="ECO:0000256" key="18">
    <source>
        <dbReference type="ARBA" id="ARBA00049790"/>
    </source>
</evidence>
<feature type="compositionally biased region" description="Basic residues" evidence="23">
    <location>
        <begin position="697"/>
        <end position="710"/>
    </location>
</feature>
<dbReference type="Gene3D" id="3.40.50.150">
    <property type="entry name" value="Vaccinia Virus protein VP39"/>
    <property type="match status" value="1"/>
</dbReference>
<feature type="region of interest" description="Disordered" evidence="23">
    <location>
        <begin position="214"/>
        <end position="247"/>
    </location>
</feature>
<feature type="compositionally biased region" description="Basic and acidic residues" evidence="23">
    <location>
        <begin position="414"/>
        <end position="429"/>
    </location>
</feature>
<feature type="compositionally biased region" description="Low complexity" evidence="23">
    <location>
        <begin position="462"/>
        <end position="474"/>
    </location>
</feature>
<feature type="compositionally biased region" description="Basic and acidic residues" evidence="23">
    <location>
        <begin position="214"/>
        <end position="223"/>
    </location>
</feature>
<dbReference type="PANTHER" id="PTHR14741:SF32">
    <property type="entry name" value="TRIMETHYLGUANOSINE SYNTHASE"/>
    <property type="match status" value="1"/>
</dbReference>
<evidence type="ECO:0000256" key="8">
    <source>
        <dbReference type="ARBA" id="ARBA00022679"/>
    </source>
</evidence>
<reference evidence="24" key="1">
    <citation type="submission" date="2022-08" db="UniProtKB">
        <authorList>
            <consortium name="EnsemblMetazoa"/>
        </authorList>
    </citation>
    <scope>IDENTIFICATION</scope>
    <source>
        <strain evidence="24">05x7-T-G4-1.051#20</strain>
    </source>
</reference>
<evidence type="ECO:0000256" key="1">
    <source>
        <dbReference type="ARBA" id="ARBA00004408"/>
    </source>
</evidence>
<dbReference type="OrthoDB" id="194443at2759"/>
<feature type="compositionally biased region" description="Gly residues" evidence="23">
    <location>
        <begin position="487"/>
        <end position="500"/>
    </location>
</feature>
<evidence type="ECO:0000256" key="23">
    <source>
        <dbReference type="SAM" id="MobiDB-lite"/>
    </source>
</evidence>
<evidence type="ECO:0000256" key="7">
    <source>
        <dbReference type="ARBA" id="ARBA00022603"/>
    </source>
</evidence>
<evidence type="ECO:0000256" key="9">
    <source>
        <dbReference type="ARBA" id="ARBA00022691"/>
    </source>
</evidence>
<evidence type="ECO:0000313" key="25">
    <source>
        <dbReference type="Proteomes" id="UP000005408"/>
    </source>
</evidence>
<keyword evidence="9" id="KW-0949">S-adenosyl-L-methionine</keyword>